<evidence type="ECO:0000313" key="2">
    <source>
        <dbReference type="Proteomes" id="UP000485058"/>
    </source>
</evidence>
<evidence type="ECO:0000313" key="1">
    <source>
        <dbReference type="EMBL" id="GFH24593.1"/>
    </source>
</evidence>
<dbReference type="Proteomes" id="UP000485058">
    <property type="component" value="Unassembled WGS sequence"/>
</dbReference>
<gene>
    <name evidence="1" type="ORF">HaLaN_22415</name>
</gene>
<keyword evidence="2" id="KW-1185">Reference proteome</keyword>
<reference evidence="1 2" key="1">
    <citation type="submission" date="2020-02" db="EMBL/GenBank/DDBJ databases">
        <title>Draft genome sequence of Haematococcus lacustris strain NIES-144.</title>
        <authorList>
            <person name="Morimoto D."/>
            <person name="Nakagawa S."/>
            <person name="Yoshida T."/>
            <person name="Sawayama S."/>
        </authorList>
    </citation>
    <scope>NUCLEOTIDE SEQUENCE [LARGE SCALE GENOMIC DNA]</scope>
    <source>
        <strain evidence="1 2">NIES-144</strain>
    </source>
</reference>
<name>A0A699ZPI2_HAELA</name>
<dbReference type="AlphaFoldDB" id="A0A699ZPI2"/>
<sequence length="149" mass="16506">MPETDAHVAATVHFKQLHLQGEQPPAFVLVTWKCSKSFDIQLTNGNECWAAEAVTPPQDHVLDDDTWLAMCQAAFCQLSPSQDFQFSISQRPNVTGVSLSFAWTHEGVADGEVEKLSIRVPLLPVPDNGEAMRGILNRICHDYCQLLVS</sequence>
<accession>A0A699ZPI2</accession>
<dbReference type="EMBL" id="BLLF01002579">
    <property type="protein sequence ID" value="GFH24593.1"/>
    <property type="molecule type" value="Genomic_DNA"/>
</dbReference>
<organism evidence="1 2">
    <name type="scientific">Haematococcus lacustris</name>
    <name type="common">Green alga</name>
    <name type="synonym">Haematococcus pluvialis</name>
    <dbReference type="NCBI Taxonomy" id="44745"/>
    <lineage>
        <taxon>Eukaryota</taxon>
        <taxon>Viridiplantae</taxon>
        <taxon>Chlorophyta</taxon>
        <taxon>core chlorophytes</taxon>
        <taxon>Chlorophyceae</taxon>
        <taxon>CS clade</taxon>
        <taxon>Chlamydomonadales</taxon>
        <taxon>Haematococcaceae</taxon>
        <taxon>Haematococcus</taxon>
    </lineage>
</organism>
<protein>
    <submittedName>
        <fullName evidence="1">Uncharacterized protein</fullName>
    </submittedName>
</protein>
<proteinExistence type="predicted"/>
<comment type="caution">
    <text evidence="1">The sequence shown here is derived from an EMBL/GenBank/DDBJ whole genome shotgun (WGS) entry which is preliminary data.</text>
</comment>